<protein>
    <recommendedName>
        <fullName evidence="4">F-box domain-containing protein</fullName>
    </recommendedName>
</protein>
<evidence type="ECO:0000256" key="1">
    <source>
        <dbReference type="SAM" id="SignalP"/>
    </source>
</evidence>
<sequence>MYIITELFLLSDLVSFGSVCRNWRSPFPHRLQQYIILQNMFSSKRNPMLRIPAIVHPESRNPYSLPEGQICSSSNGDVFYRSVGFLVYKLGRLCEMFIWLSLSSIDNATLSVGKGRSCCVKASTFRGIIPFSVHFTDS</sequence>
<comment type="caution">
    <text evidence="2">The sequence shown here is derived from an EMBL/GenBank/DDBJ whole genome shotgun (WGS) entry which is preliminary data.</text>
</comment>
<evidence type="ECO:0008006" key="4">
    <source>
        <dbReference type="Google" id="ProtNLM"/>
    </source>
</evidence>
<organism evidence="2 3">
    <name type="scientific">Saponaria officinalis</name>
    <name type="common">Common soapwort</name>
    <name type="synonym">Lychnis saponaria</name>
    <dbReference type="NCBI Taxonomy" id="3572"/>
    <lineage>
        <taxon>Eukaryota</taxon>
        <taxon>Viridiplantae</taxon>
        <taxon>Streptophyta</taxon>
        <taxon>Embryophyta</taxon>
        <taxon>Tracheophyta</taxon>
        <taxon>Spermatophyta</taxon>
        <taxon>Magnoliopsida</taxon>
        <taxon>eudicotyledons</taxon>
        <taxon>Gunneridae</taxon>
        <taxon>Pentapetalae</taxon>
        <taxon>Caryophyllales</taxon>
        <taxon>Caryophyllaceae</taxon>
        <taxon>Caryophylleae</taxon>
        <taxon>Saponaria</taxon>
    </lineage>
</organism>
<feature type="chain" id="PRO_5044002110" description="F-box domain-containing protein" evidence="1">
    <location>
        <begin position="17"/>
        <end position="138"/>
    </location>
</feature>
<accession>A0AAW1GRC6</accession>
<gene>
    <name evidence="2" type="ORF">RND81_14G114200</name>
</gene>
<reference evidence="2" key="1">
    <citation type="submission" date="2024-03" db="EMBL/GenBank/DDBJ databases">
        <title>WGS assembly of Saponaria officinalis var. Norfolk2.</title>
        <authorList>
            <person name="Jenkins J."/>
            <person name="Shu S."/>
            <person name="Grimwood J."/>
            <person name="Barry K."/>
            <person name="Goodstein D."/>
            <person name="Schmutz J."/>
            <person name="Leebens-Mack J."/>
            <person name="Osbourn A."/>
        </authorList>
    </citation>
    <scope>NUCLEOTIDE SEQUENCE [LARGE SCALE GENOMIC DNA]</scope>
    <source>
        <strain evidence="2">JIC</strain>
    </source>
</reference>
<name>A0AAW1GRC6_SAPOF</name>
<feature type="signal peptide" evidence="1">
    <location>
        <begin position="1"/>
        <end position="16"/>
    </location>
</feature>
<evidence type="ECO:0000313" key="3">
    <source>
        <dbReference type="Proteomes" id="UP001443914"/>
    </source>
</evidence>
<keyword evidence="1" id="KW-0732">Signal</keyword>
<proteinExistence type="predicted"/>
<dbReference type="AlphaFoldDB" id="A0AAW1GRC6"/>
<dbReference type="EMBL" id="JBDFQZ010000014">
    <property type="protein sequence ID" value="KAK9665473.1"/>
    <property type="molecule type" value="Genomic_DNA"/>
</dbReference>
<dbReference type="Proteomes" id="UP001443914">
    <property type="component" value="Unassembled WGS sequence"/>
</dbReference>
<evidence type="ECO:0000313" key="2">
    <source>
        <dbReference type="EMBL" id="KAK9665473.1"/>
    </source>
</evidence>
<keyword evidence="3" id="KW-1185">Reference proteome</keyword>